<dbReference type="SUPFAM" id="SSF46689">
    <property type="entry name" value="Homeodomain-like"/>
    <property type="match status" value="1"/>
</dbReference>
<organism evidence="6 7">
    <name type="scientific">Actinomadura craniellae</name>
    <dbReference type="NCBI Taxonomy" id="2231787"/>
    <lineage>
        <taxon>Bacteria</taxon>
        <taxon>Bacillati</taxon>
        <taxon>Actinomycetota</taxon>
        <taxon>Actinomycetes</taxon>
        <taxon>Streptosporangiales</taxon>
        <taxon>Thermomonosporaceae</taxon>
        <taxon>Actinomadura</taxon>
    </lineage>
</organism>
<evidence type="ECO:0000313" key="7">
    <source>
        <dbReference type="Proteomes" id="UP000251891"/>
    </source>
</evidence>
<keyword evidence="7" id="KW-1185">Reference proteome</keyword>
<dbReference type="SUPFAM" id="SSF48498">
    <property type="entry name" value="Tetracyclin repressor-like, C-terminal domain"/>
    <property type="match status" value="1"/>
</dbReference>
<evidence type="ECO:0000313" key="6">
    <source>
        <dbReference type="EMBL" id="RAY12249.1"/>
    </source>
</evidence>
<evidence type="ECO:0000256" key="4">
    <source>
        <dbReference type="PROSITE-ProRule" id="PRU00335"/>
    </source>
</evidence>
<dbReference type="OrthoDB" id="2356263at2"/>
<dbReference type="EMBL" id="QLYX01000014">
    <property type="protein sequence ID" value="RAY12249.1"/>
    <property type="molecule type" value="Genomic_DNA"/>
</dbReference>
<accession>A0A365GZI4</accession>
<reference evidence="6 7" key="1">
    <citation type="submission" date="2018-06" db="EMBL/GenBank/DDBJ databases">
        <title>Actinomadura craniellae sp. nov. isolated from marine sponge Craniella sp.</title>
        <authorList>
            <person name="Li L."/>
            <person name="Xu Q.H."/>
            <person name="Lin H.W."/>
            <person name="Lu Y.H."/>
        </authorList>
    </citation>
    <scope>NUCLEOTIDE SEQUENCE [LARGE SCALE GENOMIC DNA]</scope>
    <source>
        <strain evidence="6 7">LHW63021</strain>
    </source>
</reference>
<dbReference type="GO" id="GO:0003677">
    <property type="term" value="F:DNA binding"/>
    <property type="evidence" value="ECO:0007669"/>
    <property type="project" value="UniProtKB-UniRule"/>
</dbReference>
<dbReference type="InterPro" id="IPR036271">
    <property type="entry name" value="Tet_transcr_reg_TetR-rel_C_sf"/>
</dbReference>
<dbReference type="PROSITE" id="PS50977">
    <property type="entry name" value="HTH_TETR_2"/>
    <property type="match status" value="1"/>
</dbReference>
<dbReference type="InterPro" id="IPR001647">
    <property type="entry name" value="HTH_TetR"/>
</dbReference>
<proteinExistence type="predicted"/>
<name>A0A365GZI4_9ACTN</name>
<dbReference type="Proteomes" id="UP000251891">
    <property type="component" value="Unassembled WGS sequence"/>
</dbReference>
<evidence type="ECO:0000259" key="5">
    <source>
        <dbReference type="PROSITE" id="PS50977"/>
    </source>
</evidence>
<keyword evidence="1" id="KW-0805">Transcription regulation</keyword>
<protein>
    <submittedName>
        <fullName evidence="6">TetR/AcrR family transcriptional regulator</fullName>
    </submittedName>
</protein>
<dbReference type="PANTHER" id="PTHR47506">
    <property type="entry name" value="TRANSCRIPTIONAL REGULATORY PROTEIN"/>
    <property type="match status" value="1"/>
</dbReference>
<dbReference type="RefSeq" id="WP_111870739.1">
    <property type="nucleotide sequence ID" value="NZ_QLYX01000014.1"/>
</dbReference>
<dbReference type="Gene3D" id="1.10.357.10">
    <property type="entry name" value="Tetracycline Repressor, domain 2"/>
    <property type="match status" value="1"/>
</dbReference>
<gene>
    <name evidence="6" type="ORF">DPM19_26400</name>
</gene>
<feature type="domain" description="HTH tetR-type" evidence="5">
    <location>
        <begin position="9"/>
        <end position="69"/>
    </location>
</feature>
<feature type="DNA-binding region" description="H-T-H motif" evidence="4">
    <location>
        <begin position="32"/>
        <end position="51"/>
    </location>
</feature>
<keyword evidence="3" id="KW-0804">Transcription</keyword>
<sequence length="188" mass="20965">MTEPDVKLSARKEELLQRTLEYVATHSLSDLSLRPLAREIGSSPRVLLYLFDSKEGLIRAVLARSRAEQTALLHGALAETEGAHEALQTLWEWCVDPAQAGVGRLFFEAYVRSLGGDGTWRNFAADSLDDWLPPFRRMIEERSAAADPAAEATLVLAVLRGLMLDLLAGRDRDRVTAAWRSFLADRYP</sequence>
<dbReference type="PANTHER" id="PTHR47506:SF6">
    <property type="entry name" value="HTH-TYPE TRANSCRIPTIONAL REPRESSOR NEMR"/>
    <property type="match status" value="1"/>
</dbReference>
<keyword evidence="2 4" id="KW-0238">DNA-binding</keyword>
<dbReference type="AlphaFoldDB" id="A0A365GZI4"/>
<comment type="caution">
    <text evidence="6">The sequence shown here is derived from an EMBL/GenBank/DDBJ whole genome shotgun (WGS) entry which is preliminary data.</text>
</comment>
<evidence type="ECO:0000256" key="3">
    <source>
        <dbReference type="ARBA" id="ARBA00023163"/>
    </source>
</evidence>
<evidence type="ECO:0000256" key="1">
    <source>
        <dbReference type="ARBA" id="ARBA00023015"/>
    </source>
</evidence>
<evidence type="ECO:0000256" key="2">
    <source>
        <dbReference type="ARBA" id="ARBA00023125"/>
    </source>
</evidence>
<dbReference type="InterPro" id="IPR009057">
    <property type="entry name" value="Homeodomain-like_sf"/>
</dbReference>